<reference evidence="2" key="1">
    <citation type="journal article" date="2014" name="Front. Microbiol.">
        <title>High frequency of phylogenetically diverse reductive dehalogenase-homologous genes in deep subseafloor sedimentary metagenomes.</title>
        <authorList>
            <person name="Kawai M."/>
            <person name="Futagami T."/>
            <person name="Toyoda A."/>
            <person name="Takaki Y."/>
            <person name="Nishi S."/>
            <person name="Hori S."/>
            <person name="Arai W."/>
            <person name="Tsubouchi T."/>
            <person name="Morono Y."/>
            <person name="Uchiyama I."/>
            <person name="Ito T."/>
            <person name="Fujiyama A."/>
            <person name="Inagaki F."/>
            <person name="Takami H."/>
        </authorList>
    </citation>
    <scope>NUCLEOTIDE SEQUENCE</scope>
    <source>
        <strain evidence="2">Expedition CK06-06</strain>
    </source>
</reference>
<protein>
    <recommendedName>
        <fullName evidence="1">Glycosyl hydrolase family 38 C-terminal domain-containing protein</fullName>
    </recommendedName>
</protein>
<dbReference type="PANTHER" id="PTHR11607:SF3">
    <property type="entry name" value="LYSOSOMAL ALPHA-MANNOSIDASE"/>
    <property type="match status" value="1"/>
</dbReference>
<dbReference type="InterPro" id="IPR011013">
    <property type="entry name" value="Gal_mutarotase_sf_dom"/>
</dbReference>
<dbReference type="GO" id="GO:0006013">
    <property type="term" value="P:mannose metabolic process"/>
    <property type="evidence" value="ECO:0007669"/>
    <property type="project" value="InterPro"/>
</dbReference>
<dbReference type="Gene3D" id="2.70.98.30">
    <property type="entry name" value="Golgi alpha-mannosidase II, domain 4"/>
    <property type="match status" value="1"/>
</dbReference>
<accession>X0UPL7</accession>
<dbReference type="InterPro" id="IPR011682">
    <property type="entry name" value="Glyco_hydro_38_C"/>
</dbReference>
<dbReference type="InterPro" id="IPR013780">
    <property type="entry name" value="Glyco_hydro_b"/>
</dbReference>
<evidence type="ECO:0000259" key="1">
    <source>
        <dbReference type="Pfam" id="PF07748"/>
    </source>
</evidence>
<dbReference type="GO" id="GO:0030246">
    <property type="term" value="F:carbohydrate binding"/>
    <property type="evidence" value="ECO:0007669"/>
    <property type="project" value="InterPro"/>
</dbReference>
<dbReference type="Gene3D" id="2.60.40.1180">
    <property type="entry name" value="Golgi alpha-mannosidase II"/>
    <property type="match status" value="1"/>
</dbReference>
<dbReference type="InterPro" id="IPR050843">
    <property type="entry name" value="Glycosyl_Hydrlase_38"/>
</dbReference>
<gene>
    <name evidence="2" type="ORF">S01H1_39811</name>
</gene>
<comment type="caution">
    <text evidence="2">The sequence shown here is derived from an EMBL/GenBank/DDBJ whole genome shotgun (WGS) entry which is preliminary data.</text>
</comment>
<feature type="non-terminal residue" evidence="2">
    <location>
        <position position="267"/>
    </location>
</feature>
<dbReference type="AlphaFoldDB" id="X0UPL7"/>
<dbReference type="EMBL" id="BARS01025163">
    <property type="protein sequence ID" value="GAG01217.1"/>
    <property type="molecule type" value="Genomic_DNA"/>
</dbReference>
<name>X0UPL7_9ZZZZ</name>
<dbReference type="Pfam" id="PF07748">
    <property type="entry name" value="Glyco_hydro_38C"/>
    <property type="match status" value="1"/>
</dbReference>
<feature type="domain" description="Glycosyl hydrolase family 38 C-terminal" evidence="1">
    <location>
        <begin position="122"/>
        <end position="249"/>
    </location>
</feature>
<proteinExistence type="predicted"/>
<feature type="non-terminal residue" evidence="2">
    <location>
        <position position="1"/>
    </location>
</feature>
<sequence length="267" mass="30270">RLATGIKLKDKGLYVVVFNPLSFDRTDVVRVPRFALRGSFDLIDEETDETLGYQVIRIDSHQATVPYAAHRYARGQFDRQELFDLVFVAEDVPSLGYKTYRLVPKEETNTFSSSLVLGENSLENSFFKVTLDLQTGAIESIYDKELSREIVDRNAPHKLNQFIARWVKTGEQASPRKARIRKGQAGPVCGSLIVSSRGAGCPQLIQEITLYDKIKRIDIANRILKDSTPLLEIYFAFPFKIDNPDFRFEGSNCVIKPLRDQFPGSNS</sequence>
<organism evidence="2">
    <name type="scientific">marine sediment metagenome</name>
    <dbReference type="NCBI Taxonomy" id="412755"/>
    <lineage>
        <taxon>unclassified sequences</taxon>
        <taxon>metagenomes</taxon>
        <taxon>ecological metagenomes</taxon>
    </lineage>
</organism>
<dbReference type="SUPFAM" id="SSF74650">
    <property type="entry name" value="Galactose mutarotase-like"/>
    <property type="match status" value="1"/>
</dbReference>
<dbReference type="PANTHER" id="PTHR11607">
    <property type="entry name" value="ALPHA-MANNOSIDASE"/>
    <property type="match status" value="1"/>
</dbReference>
<dbReference type="GO" id="GO:0004559">
    <property type="term" value="F:alpha-mannosidase activity"/>
    <property type="evidence" value="ECO:0007669"/>
    <property type="project" value="InterPro"/>
</dbReference>
<evidence type="ECO:0000313" key="2">
    <source>
        <dbReference type="EMBL" id="GAG01217.1"/>
    </source>
</evidence>